<name>A0ABW2CNA4_9ACTN</name>
<dbReference type="SUPFAM" id="SSF51735">
    <property type="entry name" value="NAD(P)-binding Rossmann-fold domains"/>
    <property type="match status" value="1"/>
</dbReference>
<dbReference type="PRINTS" id="PR00081">
    <property type="entry name" value="GDHRDH"/>
</dbReference>
<dbReference type="PANTHER" id="PTHR43157">
    <property type="entry name" value="PHOSPHATIDYLINOSITOL-GLYCAN BIOSYNTHESIS CLASS F PROTEIN-RELATED"/>
    <property type="match status" value="1"/>
</dbReference>
<comment type="caution">
    <text evidence="2">The sequence shown here is derived from an EMBL/GenBank/DDBJ whole genome shotgun (WGS) entry which is preliminary data.</text>
</comment>
<accession>A0ABW2CNA4</accession>
<dbReference type="InterPro" id="IPR002347">
    <property type="entry name" value="SDR_fam"/>
</dbReference>
<dbReference type="NCBIfam" id="NF004846">
    <property type="entry name" value="PRK06197.1"/>
    <property type="match status" value="1"/>
</dbReference>
<dbReference type="Gene3D" id="3.40.50.720">
    <property type="entry name" value="NAD(P)-binding Rossmann-like Domain"/>
    <property type="match status" value="1"/>
</dbReference>
<dbReference type="Proteomes" id="UP001596380">
    <property type="component" value="Unassembled WGS sequence"/>
</dbReference>
<proteinExistence type="predicted"/>
<keyword evidence="3" id="KW-1185">Reference proteome</keyword>
<protein>
    <submittedName>
        <fullName evidence="2">Oxidoreductase</fullName>
    </submittedName>
</protein>
<evidence type="ECO:0000256" key="1">
    <source>
        <dbReference type="ARBA" id="ARBA00023002"/>
    </source>
</evidence>
<dbReference type="PANTHER" id="PTHR43157:SF30">
    <property type="entry name" value="RETINOL DEHYDROGENASE 11-LIKE"/>
    <property type="match status" value="1"/>
</dbReference>
<organism evidence="2 3">
    <name type="scientific">Actinomadura yumaensis</name>
    <dbReference type="NCBI Taxonomy" id="111807"/>
    <lineage>
        <taxon>Bacteria</taxon>
        <taxon>Bacillati</taxon>
        <taxon>Actinomycetota</taxon>
        <taxon>Actinomycetes</taxon>
        <taxon>Streptosporangiales</taxon>
        <taxon>Thermomonosporaceae</taxon>
        <taxon>Actinomadura</taxon>
    </lineage>
</organism>
<evidence type="ECO:0000313" key="3">
    <source>
        <dbReference type="Proteomes" id="UP001596380"/>
    </source>
</evidence>
<dbReference type="Pfam" id="PF00106">
    <property type="entry name" value="adh_short"/>
    <property type="match status" value="1"/>
</dbReference>
<keyword evidence="1" id="KW-0560">Oxidoreductase</keyword>
<gene>
    <name evidence="2" type="ORF">ACFQKB_26220</name>
</gene>
<sequence>MPKWTPDDLPDLSGRTAVVTGANAGLGFHTALELARRGARVTLACRDTGRGERALAAIRRRAPDASAEVRRLDVADLASVRAFADGYAADRGGLDVLINNAGVMAIPFTLTPDGFETQFATNYLGHFALTGLLMPALLERPGSRVVSITTFGVNYWGKIEFDNLQGERKYNKSAAYTQAKMANLVFAKELSRRYSGRGVHGVAAHPGYAATDVLYVGPRMQNNRAQELWYRLTTRLVAKPTEQGAWPSLYAACADGVEPGESYAPQGRVQIRGPVGKVKTPASAEDPELGRRLWEVSEKLTGVSYEQAAATKGS</sequence>
<evidence type="ECO:0000313" key="2">
    <source>
        <dbReference type="EMBL" id="MFC6883279.1"/>
    </source>
</evidence>
<dbReference type="InterPro" id="IPR036291">
    <property type="entry name" value="NAD(P)-bd_dom_sf"/>
</dbReference>
<reference evidence="3" key="1">
    <citation type="journal article" date="2019" name="Int. J. Syst. Evol. Microbiol.">
        <title>The Global Catalogue of Microorganisms (GCM) 10K type strain sequencing project: providing services to taxonomists for standard genome sequencing and annotation.</title>
        <authorList>
            <consortium name="The Broad Institute Genomics Platform"/>
            <consortium name="The Broad Institute Genome Sequencing Center for Infectious Disease"/>
            <person name="Wu L."/>
            <person name="Ma J."/>
        </authorList>
    </citation>
    <scope>NUCLEOTIDE SEQUENCE [LARGE SCALE GENOMIC DNA]</scope>
    <source>
        <strain evidence="3">JCM 3369</strain>
    </source>
</reference>
<dbReference type="RefSeq" id="WP_160822493.1">
    <property type="nucleotide sequence ID" value="NZ_JBHSXS010000018.1"/>
</dbReference>
<dbReference type="CDD" id="cd05327">
    <property type="entry name" value="retinol-DH_like_SDR_c_like"/>
    <property type="match status" value="1"/>
</dbReference>
<dbReference type="EMBL" id="JBHSXS010000018">
    <property type="protein sequence ID" value="MFC6883279.1"/>
    <property type="molecule type" value="Genomic_DNA"/>
</dbReference>